<protein>
    <recommendedName>
        <fullName evidence="6">Ion-translocating oxidoreductase complex subunit G</fullName>
        <ecNumber evidence="6">7.-.-.-</ecNumber>
    </recommendedName>
    <alternativeName>
        <fullName evidence="6">Rnf electron transport complex subunit G</fullName>
    </alternativeName>
</protein>
<comment type="subcellular location">
    <subcellularLocation>
        <location evidence="6">Cell inner membrane</location>
        <topology evidence="6">Single-pass membrane protein</topology>
    </subcellularLocation>
</comment>
<dbReference type="RefSeq" id="WP_128351748.1">
    <property type="nucleotide sequence ID" value="NZ_RSFE01000002.1"/>
</dbReference>
<keyword evidence="6" id="KW-0997">Cell inner membrane</keyword>
<keyword evidence="6" id="KW-0812">Transmembrane</keyword>
<dbReference type="Pfam" id="PF04205">
    <property type="entry name" value="FMN_bind"/>
    <property type="match status" value="1"/>
</dbReference>
<evidence type="ECO:0000259" key="7">
    <source>
        <dbReference type="SMART" id="SM00900"/>
    </source>
</evidence>
<keyword evidence="6" id="KW-0472">Membrane</keyword>
<sequence length="217" mass="24125">MMFKSMQRNGLILAAFAIVATLLVVMTSMLTKEPIARQQEQELLRVLNQVIPPELHDNDLYQSCTLISNSELGSQPRRVYRAYVNNQPTAAAVEVTAPNGYSGAIHLLVALNADASIAGVRTLKHQETPGLGDKIEIRKNDWITRFNGQRVNGEDDQRWAVKRDGGMFDQFTGATITPRAVVQAVKRAALVFDKNQQQWFNAPENCHADQTGGSNYE</sequence>
<gene>
    <name evidence="8" type="primary">rsxG</name>
    <name evidence="6" type="synonym">rnfG</name>
    <name evidence="8" type="ORF">EGC76_04145</name>
</gene>
<keyword evidence="1 6" id="KW-0813">Transport</keyword>
<reference evidence="8 9" key="1">
    <citation type="submission" date="2018-12" db="EMBL/GenBank/DDBJ databases">
        <authorList>
            <person name="Li A."/>
            <person name="Zhang M."/>
            <person name="Zhu H."/>
        </authorList>
    </citation>
    <scope>NUCLEOTIDE SEQUENCE [LARGE SCALE GENOMIC DNA]</scope>
    <source>
        <strain evidence="8 9">R04H25</strain>
    </source>
</reference>
<comment type="caution">
    <text evidence="8">The sequence shown here is derived from an EMBL/GenBank/DDBJ whole genome shotgun (WGS) entry which is preliminary data.</text>
</comment>
<dbReference type="EMBL" id="RSFE01000002">
    <property type="protein sequence ID" value="RWU12383.1"/>
    <property type="molecule type" value="Genomic_DNA"/>
</dbReference>
<organism evidence="8 9">
    <name type="scientific">Pseudidiomarina gelatinasegens</name>
    <dbReference type="NCBI Taxonomy" id="2487740"/>
    <lineage>
        <taxon>Bacteria</taxon>
        <taxon>Pseudomonadati</taxon>
        <taxon>Pseudomonadota</taxon>
        <taxon>Gammaproteobacteria</taxon>
        <taxon>Alteromonadales</taxon>
        <taxon>Idiomarinaceae</taxon>
        <taxon>Pseudidiomarina</taxon>
    </lineage>
</organism>
<dbReference type="HAMAP" id="MF_00479">
    <property type="entry name" value="RsxG_RnfG"/>
    <property type="match status" value="1"/>
</dbReference>
<evidence type="ECO:0000256" key="4">
    <source>
        <dbReference type="ARBA" id="ARBA00022643"/>
    </source>
</evidence>
<dbReference type="OrthoDB" id="9784165at2"/>
<keyword evidence="6" id="KW-1278">Translocase</keyword>
<keyword evidence="5 6" id="KW-0249">Electron transport</keyword>
<dbReference type="PANTHER" id="PTHR36118:SF1">
    <property type="entry name" value="ION-TRANSLOCATING OXIDOREDUCTASE COMPLEX SUBUNIT G"/>
    <property type="match status" value="1"/>
</dbReference>
<dbReference type="NCBIfam" id="NF002519">
    <property type="entry name" value="PRK01908.1"/>
    <property type="match status" value="1"/>
</dbReference>
<dbReference type="PANTHER" id="PTHR36118">
    <property type="entry name" value="ION-TRANSLOCATING OXIDOREDUCTASE COMPLEX SUBUNIT G"/>
    <property type="match status" value="1"/>
</dbReference>
<dbReference type="GO" id="GO:0010181">
    <property type="term" value="F:FMN binding"/>
    <property type="evidence" value="ECO:0007669"/>
    <property type="project" value="InterPro"/>
</dbReference>
<dbReference type="InterPro" id="IPR010209">
    <property type="entry name" value="Ion_transpt_RnfG/RsxG"/>
</dbReference>
<dbReference type="AlphaFoldDB" id="A0A443Z6I5"/>
<comment type="function">
    <text evidence="6">Part of a membrane-bound complex that couples electron transfer with translocation of ions across the membrane.</text>
</comment>
<keyword evidence="3 6" id="KW-0285">Flavoprotein</keyword>
<accession>A0A443Z6I5</accession>
<proteinExistence type="inferred from homology"/>
<evidence type="ECO:0000313" key="9">
    <source>
        <dbReference type="Proteomes" id="UP000288789"/>
    </source>
</evidence>
<keyword evidence="4 6" id="KW-0288">FMN</keyword>
<comment type="subunit">
    <text evidence="6">The complex is composed of six subunits: RnfA, RnfB, RnfC, RnfD, RnfE and RnfG.</text>
</comment>
<evidence type="ECO:0000256" key="2">
    <source>
        <dbReference type="ARBA" id="ARBA00022553"/>
    </source>
</evidence>
<feature type="domain" description="FMN-binding" evidence="7">
    <location>
        <begin position="100"/>
        <end position="192"/>
    </location>
</feature>
<evidence type="ECO:0000256" key="3">
    <source>
        <dbReference type="ARBA" id="ARBA00022630"/>
    </source>
</evidence>
<dbReference type="NCBIfam" id="TIGR01947">
    <property type="entry name" value="rnfG"/>
    <property type="match status" value="1"/>
</dbReference>
<evidence type="ECO:0000256" key="6">
    <source>
        <dbReference type="HAMAP-Rule" id="MF_00479"/>
    </source>
</evidence>
<feature type="modified residue" description="FMN phosphoryl threonine" evidence="6">
    <location>
        <position position="175"/>
    </location>
</feature>
<comment type="cofactor">
    <cofactor evidence="6">
        <name>FMN</name>
        <dbReference type="ChEBI" id="CHEBI:58210"/>
    </cofactor>
</comment>
<keyword evidence="9" id="KW-1185">Reference proteome</keyword>
<evidence type="ECO:0000256" key="5">
    <source>
        <dbReference type="ARBA" id="ARBA00022982"/>
    </source>
</evidence>
<keyword evidence="6" id="KW-1003">Cell membrane</keyword>
<name>A0A443Z6I5_9GAMM</name>
<dbReference type="InterPro" id="IPR007329">
    <property type="entry name" value="FMN-bd"/>
</dbReference>
<keyword evidence="6" id="KW-1133">Transmembrane helix</keyword>
<keyword evidence="2 6" id="KW-0597">Phosphoprotein</keyword>
<dbReference type="SMART" id="SM00900">
    <property type="entry name" value="FMN_bind"/>
    <property type="match status" value="1"/>
</dbReference>
<dbReference type="PIRSF" id="PIRSF006091">
    <property type="entry name" value="E_trnsport_RnfG"/>
    <property type="match status" value="1"/>
</dbReference>
<evidence type="ECO:0000256" key="1">
    <source>
        <dbReference type="ARBA" id="ARBA00022448"/>
    </source>
</evidence>
<comment type="similarity">
    <text evidence="6">Belongs to the RnfG family.</text>
</comment>
<dbReference type="Proteomes" id="UP000288789">
    <property type="component" value="Unassembled WGS sequence"/>
</dbReference>
<dbReference type="GO" id="GO:0022900">
    <property type="term" value="P:electron transport chain"/>
    <property type="evidence" value="ECO:0007669"/>
    <property type="project" value="UniProtKB-UniRule"/>
</dbReference>
<dbReference type="GO" id="GO:0005886">
    <property type="term" value="C:plasma membrane"/>
    <property type="evidence" value="ECO:0007669"/>
    <property type="project" value="UniProtKB-SubCell"/>
</dbReference>
<evidence type="ECO:0000313" key="8">
    <source>
        <dbReference type="EMBL" id="RWU12383.1"/>
    </source>
</evidence>
<dbReference type="GO" id="GO:0009055">
    <property type="term" value="F:electron transfer activity"/>
    <property type="evidence" value="ECO:0007669"/>
    <property type="project" value="InterPro"/>
</dbReference>
<dbReference type="EC" id="7.-.-.-" evidence="6"/>